<evidence type="ECO:0000256" key="2">
    <source>
        <dbReference type="ARBA" id="ARBA00022801"/>
    </source>
</evidence>
<feature type="signal peptide" evidence="3">
    <location>
        <begin position="1"/>
        <end position="20"/>
    </location>
</feature>
<sequence>MNIRKSAMIISLLFSQLVLGANILQNPSFEKPLSKAIPNNIGTVNTEGSWIKYENSGGIGDIEIINGDLVAISKNTKAPTHGLQVIQAPLKLEAGGIYQLKFKANVEKETEITIKIGADGERGYYGYWQKDIKISPKQKEYTFDFEMLAEADEKARFEFWFTKTDETVKLSEVNLEKTGMIDVNRMINLTKFQVQHKYKVTGIGENILTTEDINTVKSLKSGKEFVKTMVLEEDSDYLVKIDGNIAAEEKYVVAIQNGKTFELDKNNRECLLKNTGESTKDGKITIKKAGNKQGLKDIKIEKYFGNLIWEEEFNYEGLPKESDWGYDVGGNGWGNAELQYYTEKNPDNVYVEDGKLTITAWNEAYDKNEYTSTRLVTRGKKDFLYGRIEVKAKLPKGKGTWPAIWMMPTDSLYGDWPKSGEIDIMEHVGFDQDRIHGTVHTEKYYWKNSNQKSAQIEGEEVSDTFHTYSLEWTPKVIKVYFDDTLYFTYQNENSGKDAWPFDQKFYLILNIAVGGAWGGQQGIDADVFPQTLEIDSIKVYDLGIKVEDK</sequence>
<evidence type="ECO:0000259" key="4">
    <source>
        <dbReference type="PROSITE" id="PS51762"/>
    </source>
</evidence>
<dbReference type="GO" id="GO:0004553">
    <property type="term" value="F:hydrolase activity, hydrolyzing O-glycosyl compounds"/>
    <property type="evidence" value="ECO:0007669"/>
    <property type="project" value="InterPro"/>
</dbReference>
<dbReference type="InterPro" id="IPR000757">
    <property type="entry name" value="Beta-glucanase-like"/>
</dbReference>
<keyword evidence="3" id="KW-0732">Signal</keyword>
<keyword evidence="2" id="KW-0378">Hydrolase</keyword>
<dbReference type="CDD" id="cd08023">
    <property type="entry name" value="GH16_laminarinase_like"/>
    <property type="match status" value="1"/>
</dbReference>
<dbReference type="SUPFAM" id="SSF49899">
    <property type="entry name" value="Concanavalin A-like lectins/glucanases"/>
    <property type="match status" value="1"/>
</dbReference>
<dbReference type="InterPro" id="IPR050546">
    <property type="entry name" value="Glycosyl_Hydrlase_16"/>
</dbReference>
<dbReference type="Pfam" id="PF00722">
    <property type="entry name" value="Glyco_hydro_16"/>
    <property type="match status" value="1"/>
</dbReference>
<dbReference type="Gene3D" id="2.60.120.260">
    <property type="entry name" value="Galactose-binding domain-like"/>
    <property type="match status" value="1"/>
</dbReference>
<dbReference type="Proteomes" id="UP000284676">
    <property type="component" value="Unassembled WGS sequence"/>
</dbReference>
<dbReference type="EMBL" id="QRHL01000020">
    <property type="protein sequence ID" value="RHF70907.1"/>
    <property type="molecule type" value="Genomic_DNA"/>
</dbReference>
<accession>A0A414PQS6</accession>
<comment type="similarity">
    <text evidence="1">Belongs to the glycosyl hydrolase 16 family.</text>
</comment>
<dbReference type="PANTHER" id="PTHR10963">
    <property type="entry name" value="GLYCOSYL HYDROLASE-RELATED"/>
    <property type="match status" value="1"/>
</dbReference>
<dbReference type="RefSeq" id="WP_117708821.1">
    <property type="nucleotide sequence ID" value="NZ_QRHL01000020.1"/>
</dbReference>
<dbReference type="InterPro" id="IPR013320">
    <property type="entry name" value="ConA-like_dom_sf"/>
</dbReference>
<name>A0A414PQS6_FUSMR</name>
<dbReference type="PROSITE" id="PS51762">
    <property type="entry name" value="GH16_2"/>
    <property type="match status" value="1"/>
</dbReference>
<dbReference type="AlphaFoldDB" id="A0A414PQS6"/>
<dbReference type="InterPro" id="IPR008979">
    <property type="entry name" value="Galactose-bd-like_sf"/>
</dbReference>
<dbReference type="GO" id="GO:0005975">
    <property type="term" value="P:carbohydrate metabolic process"/>
    <property type="evidence" value="ECO:0007669"/>
    <property type="project" value="InterPro"/>
</dbReference>
<dbReference type="Pfam" id="PF02018">
    <property type="entry name" value="CBM_4_9"/>
    <property type="match status" value="1"/>
</dbReference>
<reference evidence="5 6" key="1">
    <citation type="submission" date="2018-08" db="EMBL/GenBank/DDBJ databases">
        <title>A genome reference for cultivated species of the human gut microbiota.</title>
        <authorList>
            <person name="Zou Y."/>
            <person name="Xue W."/>
            <person name="Luo G."/>
        </authorList>
    </citation>
    <scope>NUCLEOTIDE SEQUENCE [LARGE SCALE GENOMIC DNA]</scope>
    <source>
        <strain evidence="5 6">AM25-1</strain>
    </source>
</reference>
<organism evidence="5 6">
    <name type="scientific">Fusobacterium mortiferum</name>
    <dbReference type="NCBI Taxonomy" id="850"/>
    <lineage>
        <taxon>Bacteria</taxon>
        <taxon>Fusobacteriati</taxon>
        <taxon>Fusobacteriota</taxon>
        <taxon>Fusobacteriia</taxon>
        <taxon>Fusobacteriales</taxon>
        <taxon>Fusobacteriaceae</taxon>
        <taxon>Fusobacterium</taxon>
    </lineage>
</organism>
<evidence type="ECO:0000313" key="5">
    <source>
        <dbReference type="EMBL" id="RHF70907.1"/>
    </source>
</evidence>
<dbReference type="PANTHER" id="PTHR10963:SF55">
    <property type="entry name" value="GLYCOSIDE HYDROLASE FAMILY 16 PROTEIN"/>
    <property type="match status" value="1"/>
</dbReference>
<dbReference type="Gene3D" id="2.60.120.200">
    <property type="match status" value="1"/>
</dbReference>
<dbReference type="SUPFAM" id="SSF49785">
    <property type="entry name" value="Galactose-binding domain-like"/>
    <property type="match status" value="1"/>
</dbReference>
<gene>
    <name evidence="5" type="ORF">DW663_09660</name>
</gene>
<evidence type="ECO:0000313" key="6">
    <source>
        <dbReference type="Proteomes" id="UP000284676"/>
    </source>
</evidence>
<evidence type="ECO:0000256" key="1">
    <source>
        <dbReference type="ARBA" id="ARBA00006865"/>
    </source>
</evidence>
<comment type="caution">
    <text evidence="5">The sequence shown here is derived from an EMBL/GenBank/DDBJ whole genome shotgun (WGS) entry which is preliminary data.</text>
</comment>
<evidence type="ECO:0000256" key="3">
    <source>
        <dbReference type="SAM" id="SignalP"/>
    </source>
</evidence>
<proteinExistence type="inferred from homology"/>
<protein>
    <recommendedName>
        <fullName evidence="4">GH16 domain-containing protein</fullName>
    </recommendedName>
</protein>
<dbReference type="InterPro" id="IPR003305">
    <property type="entry name" value="CenC_carb-bd"/>
</dbReference>
<feature type="domain" description="GH16" evidence="4">
    <location>
        <begin position="313"/>
        <end position="545"/>
    </location>
</feature>
<feature type="chain" id="PRO_5019320423" description="GH16 domain-containing protein" evidence="3">
    <location>
        <begin position="21"/>
        <end position="549"/>
    </location>
</feature>